<proteinExistence type="predicted"/>
<feature type="region of interest" description="Disordered" evidence="1">
    <location>
        <begin position="318"/>
        <end position="364"/>
    </location>
</feature>
<accession>A0A1E3Q7E5</accession>
<keyword evidence="3" id="KW-1185">Reference proteome</keyword>
<evidence type="ECO:0000313" key="2">
    <source>
        <dbReference type="EMBL" id="ODQ73586.1"/>
    </source>
</evidence>
<feature type="region of interest" description="Disordered" evidence="1">
    <location>
        <begin position="204"/>
        <end position="264"/>
    </location>
</feature>
<name>A0A1E3Q7E5_LIPST</name>
<protein>
    <submittedName>
        <fullName evidence="2">Uncharacterized protein</fullName>
    </submittedName>
</protein>
<feature type="compositionally biased region" description="Polar residues" evidence="1">
    <location>
        <begin position="233"/>
        <end position="246"/>
    </location>
</feature>
<evidence type="ECO:0000313" key="3">
    <source>
        <dbReference type="Proteomes" id="UP000094385"/>
    </source>
</evidence>
<dbReference type="AlphaFoldDB" id="A0A1E3Q7E5"/>
<feature type="compositionally biased region" description="Polar residues" evidence="1">
    <location>
        <begin position="334"/>
        <end position="351"/>
    </location>
</feature>
<gene>
    <name evidence="2" type="ORF">LIPSTDRAFT_110768</name>
</gene>
<evidence type="ECO:0000256" key="1">
    <source>
        <dbReference type="SAM" id="MobiDB-lite"/>
    </source>
</evidence>
<dbReference type="OrthoDB" id="10487039at2759"/>
<dbReference type="EMBL" id="KV454293">
    <property type="protein sequence ID" value="ODQ73586.1"/>
    <property type="molecule type" value="Genomic_DNA"/>
</dbReference>
<sequence>MKLHNGLAASHEIAPILFTSLAVSKLPSYRTDSLTVKLTHVHKHQIAIAQMTKGNRRFLTRSDRGVPGFLTLMASTASFKEDSLLPLAISTCSASETTTICFSRSLIDDDSLMLEFIQPNARKRRERIRLMLFDFLKRSYIPRQSAVPRKESQPCVGNSYRVPKFGAFFRSFGRASTWSSGKRKSPDWRDHNIRTRRSAKPFFTRRRRRSPSSVLPITEPTELSAEDVPVATRPTSTRLPSASSTTEKARESPLPTMFSSSDMVPDKIQASSPCCVVNDNQDTTASTNTVKDVRFHPTRAQAKPYTISRVLCATARSPSSSAAGINELGPIPSPSTMTDQTNENTVDTGNSPPELAPGSEVSPAKISTGRIVEGVVFCAMPNLPNTFLKSHTNSGAASIKFMSVNHLRASSPEIDKFGREKEFEFSSGEAISREQRSLATKGEPVPDRYKSFCRETTEYDFPQSQFSPETHSTPVSSGSIRFFEEEVSPTVVSETNPGPQQLYNLVRQAISIADVSLTSDTPEHCITNDCENDTENDDTGNSMFRNSSLRSSIFSGLDPNTVDLRTLIREDKKFGDCDHGEAVKCAKVGDDTYGVTRRITTGRRVSESLEIVGPPEWRIPQSHKHPEPRQREILTSLFQPLDLHAQEDDVFIAFEDISLSSQTEIEKDDNCVATIAQNGNWGSSRASAYFKERVCNMLSPFTRAKNRVSLSTYNEPASPLDLPEDDLDEMLPYRVINQIRRDISQSTIFMTEHDHITPGAICTRCTEESRYFETVKINFQASMRKLRKENPSKGLAFTQEDMDNVAFLARSEAQLDILRLSEATDPGRLL</sequence>
<organism evidence="2 3">
    <name type="scientific">Lipomyces starkeyi NRRL Y-11557</name>
    <dbReference type="NCBI Taxonomy" id="675824"/>
    <lineage>
        <taxon>Eukaryota</taxon>
        <taxon>Fungi</taxon>
        <taxon>Dikarya</taxon>
        <taxon>Ascomycota</taxon>
        <taxon>Saccharomycotina</taxon>
        <taxon>Lipomycetes</taxon>
        <taxon>Lipomycetales</taxon>
        <taxon>Lipomycetaceae</taxon>
        <taxon>Lipomyces</taxon>
    </lineage>
</organism>
<dbReference type="Proteomes" id="UP000094385">
    <property type="component" value="Unassembled WGS sequence"/>
</dbReference>
<reference evidence="2 3" key="1">
    <citation type="journal article" date="2016" name="Proc. Natl. Acad. Sci. U.S.A.">
        <title>Comparative genomics of biotechnologically important yeasts.</title>
        <authorList>
            <person name="Riley R."/>
            <person name="Haridas S."/>
            <person name="Wolfe K.H."/>
            <person name="Lopes M.R."/>
            <person name="Hittinger C.T."/>
            <person name="Goeker M."/>
            <person name="Salamov A.A."/>
            <person name="Wisecaver J.H."/>
            <person name="Long T.M."/>
            <person name="Calvey C.H."/>
            <person name="Aerts A.L."/>
            <person name="Barry K.W."/>
            <person name="Choi C."/>
            <person name="Clum A."/>
            <person name="Coughlan A.Y."/>
            <person name="Deshpande S."/>
            <person name="Douglass A.P."/>
            <person name="Hanson S.J."/>
            <person name="Klenk H.-P."/>
            <person name="LaButti K.M."/>
            <person name="Lapidus A."/>
            <person name="Lindquist E.A."/>
            <person name="Lipzen A.M."/>
            <person name="Meier-Kolthoff J.P."/>
            <person name="Ohm R.A."/>
            <person name="Otillar R.P."/>
            <person name="Pangilinan J.L."/>
            <person name="Peng Y."/>
            <person name="Rokas A."/>
            <person name="Rosa C.A."/>
            <person name="Scheuner C."/>
            <person name="Sibirny A.A."/>
            <person name="Slot J.C."/>
            <person name="Stielow J.B."/>
            <person name="Sun H."/>
            <person name="Kurtzman C.P."/>
            <person name="Blackwell M."/>
            <person name="Grigoriev I.V."/>
            <person name="Jeffries T.W."/>
        </authorList>
    </citation>
    <scope>NUCLEOTIDE SEQUENCE [LARGE SCALE GENOMIC DNA]</scope>
    <source>
        <strain evidence="2 3">NRRL Y-11557</strain>
    </source>
</reference>